<proteinExistence type="predicted"/>
<gene>
    <name evidence="1" type="ORF">CkaCkLH20_05293</name>
</gene>
<name>A0A9P6I779_9PEZI</name>
<comment type="caution">
    <text evidence="1">The sequence shown here is derived from an EMBL/GenBank/DDBJ whole genome shotgun (WGS) entry which is preliminary data.</text>
</comment>
<dbReference type="OrthoDB" id="5386595at2759"/>
<dbReference type="Proteomes" id="UP000781932">
    <property type="component" value="Unassembled WGS sequence"/>
</dbReference>
<evidence type="ECO:0008006" key="3">
    <source>
        <dbReference type="Google" id="ProtNLM"/>
    </source>
</evidence>
<dbReference type="RefSeq" id="XP_038746488.1">
    <property type="nucleotide sequence ID" value="XM_038888012.1"/>
</dbReference>
<dbReference type="EMBL" id="JAATWM020000015">
    <property type="protein sequence ID" value="KAF9877027.1"/>
    <property type="molecule type" value="Genomic_DNA"/>
</dbReference>
<dbReference type="AlphaFoldDB" id="A0A9P6I779"/>
<sequence>MGEQHKKLYDTTWISLKNLRHTPSHDSTFWAEYATTGKRWPEIISMQAHAELLRLLDDDPHNISCSEDWVLGGASDKYQIRYLAHCQISDIAARHARSSRHGDDSESLIRLFMECKDGLGVFLDEFDVEIYGKYDVMFRRMLATYFPEPLRPFRGTSTVWDPVLGERADSNSSPVFHLYPWRQAASMEKIFISGPPVDVFSPQNGLFLRKPIQRGLEHGIIAIIPDVGVDSSSTEFKQRLVRWWQSPVKEYQIVVIDPEHPAAFEPLYLQARRRLLDFEERKLVFNGDFRPDVRCMWWAFLSAVTVAAWRRKGHPTEAGRINSAIRNAMRYWGTPLGLINNNVVSSFMATIAESTENLLDEDQQFMKQYDRDDLGVAVVAFERANAFRDEKENCDYQYEDDDEDMFKYDT</sequence>
<accession>A0A9P6I779</accession>
<keyword evidence="2" id="KW-1185">Reference proteome</keyword>
<evidence type="ECO:0000313" key="2">
    <source>
        <dbReference type="Proteomes" id="UP000781932"/>
    </source>
</evidence>
<organism evidence="1 2">
    <name type="scientific">Colletotrichum karsti</name>
    <dbReference type="NCBI Taxonomy" id="1095194"/>
    <lineage>
        <taxon>Eukaryota</taxon>
        <taxon>Fungi</taxon>
        <taxon>Dikarya</taxon>
        <taxon>Ascomycota</taxon>
        <taxon>Pezizomycotina</taxon>
        <taxon>Sordariomycetes</taxon>
        <taxon>Hypocreomycetidae</taxon>
        <taxon>Glomerellales</taxon>
        <taxon>Glomerellaceae</taxon>
        <taxon>Colletotrichum</taxon>
        <taxon>Colletotrichum boninense species complex</taxon>
    </lineage>
</organism>
<evidence type="ECO:0000313" key="1">
    <source>
        <dbReference type="EMBL" id="KAF9877027.1"/>
    </source>
</evidence>
<dbReference type="GeneID" id="62161086"/>
<reference evidence="1" key="1">
    <citation type="submission" date="2020-03" db="EMBL/GenBank/DDBJ databases">
        <authorList>
            <person name="He L."/>
        </authorList>
    </citation>
    <scope>NUCLEOTIDE SEQUENCE</scope>
    <source>
        <strain evidence="1">CkLH20</strain>
    </source>
</reference>
<reference evidence="1" key="2">
    <citation type="submission" date="2020-11" db="EMBL/GenBank/DDBJ databases">
        <title>Whole genome sequencing of Colletotrichum sp.</title>
        <authorList>
            <person name="Li H."/>
        </authorList>
    </citation>
    <scope>NUCLEOTIDE SEQUENCE</scope>
    <source>
        <strain evidence="1">CkLH20</strain>
    </source>
</reference>
<protein>
    <recommendedName>
        <fullName evidence="3">HNH nuclease domain-containing protein</fullName>
    </recommendedName>
</protein>